<dbReference type="Proteomes" id="UP000055048">
    <property type="component" value="Unassembled WGS sequence"/>
</dbReference>
<keyword evidence="2" id="KW-1185">Reference proteome</keyword>
<accession>A0A0V0TTY3</accession>
<name>A0A0V0TTY3_9BILA</name>
<comment type="caution">
    <text evidence="1">The sequence shown here is derived from an EMBL/GenBank/DDBJ whole genome shotgun (WGS) entry which is preliminary data.</text>
</comment>
<proteinExistence type="predicted"/>
<evidence type="ECO:0000313" key="2">
    <source>
        <dbReference type="Proteomes" id="UP000055048"/>
    </source>
</evidence>
<gene>
    <name evidence="1" type="ORF">T05_5602</name>
</gene>
<dbReference type="AlphaFoldDB" id="A0A0V0TTY3"/>
<sequence>MLPEAQKNYIYFANEKIFTVTNCLKKALFLKRQQGIVYEHGISSVSSRAPIILTKRDKSNHPITDSS</sequence>
<evidence type="ECO:0000313" key="1">
    <source>
        <dbReference type="EMBL" id="KRX42516.1"/>
    </source>
</evidence>
<protein>
    <submittedName>
        <fullName evidence="1">Uncharacterized protein</fullName>
    </submittedName>
</protein>
<reference evidence="1 2" key="1">
    <citation type="submission" date="2015-01" db="EMBL/GenBank/DDBJ databases">
        <title>Evolution of Trichinella species and genotypes.</title>
        <authorList>
            <person name="Korhonen P.K."/>
            <person name="Edoardo P."/>
            <person name="Giuseppe L.R."/>
            <person name="Gasser R.B."/>
        </authorList>
    </citation>
    <scope>NUCLEOTIDE SEQUENCE [LARGE SCALE GENOMIC DNA]</scope>
    <source>
        <strain evidence="1">ISS417</strain>
    </source>
</reference>
<dbReference type="EMBL" id="JYDJ01000142">
    <property type="protein sequence ID" value="KRX42516.1"/>
    <property type="molecule type" value="Genomic_DNA"/>
</dbReference>
<organism evidence="1 2">
    <name type="scientific">Trichinella murrelli</name>
    <dbReference type="NCBI Taxonomy" id="144512"/>
    <lineage>
        <taxon>Eukaryota</taxon>
        <taxon>Metazoa</taxon>
        <taxon>Ecdysozoa</taxon>
        <taxon>Nematoda</taxon>
        <taxon>Enoplea</taxon>
        <taxon>Dorylaimia</taxon>
        <taxon>Trichinellida</taxon>
        <taxon>Trichinellidae</taxon>
        <taxon>Trichinella</taxon>
    </lineage>
</organism>